<sequence>MTAFFPQLKTGLRATLVGAAMLGMAGCVAIYRNHGYVPPQDELDSIRLGADSRDAVLEKLGPPTSTGVLKDSALYYVESRMRHYGATAPKVVSREVVAVSFDARGTVSGIERYGLEDGKVVPLQRRVTSSSVEDKTFLRQLLGNLGRFNPGNMLEE</sequence>
<evidence type="ECO:0000256" key="2">
    <source>
        <dbReference type="ARBA" id="ARBA00023136"/>
    </source>
</evidence>
<accession>A0ABT7EVI7</accession>
<gene>
    <name evidence="4" type="primary">bamE</name>
    <name evidence="4" type="ORF">QO033_01625</name>
</gene>
<dbReference type="InterPro" id="IPR007450">
    <property type="entry name" value="BamE_dom"/>
</dbReference>
<feature type="domain" description="Outer membrane protein assembly factor BamE" evidence="3">
    <location>
        <begin position="35"/>
        <end position="110"/>
    </location>
</feature>
<dbReference type="EMBL" id="JASNJD010000001">
    <property type="protein sequence ID" value="MDK3016354.1"/>
    <property type="molecule type" value="Genomic_DNA"/>
</dbReference>
<evidence type="ECO:0000256" key="1">
    <source>
        <dbReference type="ARBA" id="ARBA00022729"/>
    </source>
</evidence>
<keyword evidence="2" id="KW-0472">Membrane</keyword>
<keyword evidence="5" id="KW-1185">Reference proteome</keyword>
<comment type="caution">
    <text evidence="4">The sequence shown here is derived from an EMBL/GenBank/DDBJ whole genome shotgun (WGS) entry which is preliminary data.</text>
</comment>
<dbReference type="RefSeq" id="WP_284479169.1">
    <property type="nucleotide sequence ID" value="NZ_JASNJD010000001.1"/>
</dbReference>
<protein>
    <submittedName>
        <fullName evidence="4">Outer membrane protein assembly factor BamE</fullName>
    </submittedName>
</protein>
<dbReference type="Pfam" id="PF04355">
    <property type="entry name" value="BamE"/>
    <property type="match status" value="1"/>
</dbReference>
<evidence type="ECO:0000313" key="5">
    <source>
        <dbReference type="Proteomes" id="UP001243757"/>
    </source>
</evidence>
<reference evidence="4 5" key="1">
    <citation type="submission" date="2023-05" db="EMBL/GenBank/DDBJ databases">
        <title>Pseudodonghicola sp. nov.</title>
        <authorList>
            <person name="Huang J."/>
        </authorList>
    </citation>
    <scope>NUCLEOTIDE SEQUENCE [LARGE SCALE GENOMIC DNA]</scope>
    <source>
        <strain evidence="4 5">IC7</strain>
    </source>
</reference>
<organism evidence="4 5">
    <name type="scientific">Pseudodonghicola flavimaris</name>
    <dbReference type="NCBI Taxonomy" id="3050036"/>
    <lineage>
        <taxon>Bacteria</taxon>
        <taxon>Pseudomonadati</taxon>
        <taxon>Pseudomonadota</taxon>
        <taxon>Alphaproteobacteria</taxon>
        <taxon>Rhodobacterales</taxon>
        <taxon>Paracoccaceae</taxon>
        <taxon>Pseudodonghicola</taxon>
    </lineage>
</organism>
<proteinExistence type="predicted"/>
<name>A0ABT7EVI7_9RHOB</name>
<dbReference type="Proteomes" id="UP001243757">
    <property type="component" value="Unassembled WGS sequence"/>
</dbReference>
<evidence type="ECO:0000259" key="3">
    <source>
        <dbReference type="Pfam" id="PF04355"/>
    </source>
</evidence>
<dbReference type="Gene3D" id="3.30.1450.10">
    <property type="match status" value="1"/>
</dbReference>
<evidence type="ECO:0000313" key="4">
    <source>
        <dbReference type="EMBL" id="MDK3016354.1"/>
    </source>
</evidence>
<dbReference type="InterPro" id="IPR037873">
    <property type="entry name" value="BamE-like"/>
</dbReference>
<keyword evidence="1" id="KW-0732">Signal</keyword>